<dbReference type="Proteomes" id="UP000487268">
    <property type="component" value="Unassembled WGS sequence"/>
</dbReference>
<feature type="domain" description="Major facilitator superfamily (MFS) profile" evidence="6">
    <location>
        <begin position="271"/>
        <end position="456"/>
    </location>
</feature>
<feature type="transmembrane region" description="Helical" evidence="5">
    <location>
        <begin position="218"/>
        <end position="243"/>
    </location>
</feature>
<evidence type="ECO:0000313" key="8">
    <source>
        <dbReference type="Proteomes" id="UP000487268"/>
    </source>
</evidence>
<evidence type="ECO:0000256" key="4">
    <source>
        <dbReference type="ARBA" id="ARBA00023136"/>
    </source>
</evidence>
<evidence type="ECO:0000256" key="2">
    <source>
        <dbReference type="ARBA" id="ARBA00022692"/>
    </source>
</evidence>
<feature type="transmembrane region" description="Helical" evidence="5">
    <location>
        <begin position="61"/>
        <end position="89"/>
    </location>
</feature>
<feature type="transmembrane region" description="Helical" evidence="5">
    <location>
        <begin position="361"/>
        <end position="386"/>
    </location>
</feature>
<name>A0A7K0C2S9_9ACTN</name>
<dbReference type="GO" id="GO:0022857">
    <property type="term" value="F:transmembrane transporter activity"/>
    <property type="evidence" value="ECO:0007669"/>
    <property type="project" value="InterPro"/>
</dbReference>
<feature type="transmembrane region" description="Helical" evidence="5">
    <location>
        <begin position="126"/>
        <end position="148"/>
    </location>
</feature>
<evidence type="ECO:0000259" key="6">
    <source>
        <dbReference type="PROSITE" id="PS50850"/>
    </source>
</evidence>
<dbReference type="Pfam" id="PF07690">
    <property type="entry name" value="MFS_1"/>
    <property type="match status" value="2"/>
</dbReference>
<dbReference type="InterPro" id="IPR036259">
    <property type="entry name" value="MFS_trans_sf"/>
</dbReference>
<keyword evidence="3 5" id="KW-1133">Transmembrane helix</keyword>
<sequence>MKGWAGVRALPEGGWSRPLAGVIPLIRILPWHIAYLGRSGSMMTLVEDVPGTGRHPAQRRVLAVLTATQVLGGVGVATGVAISTLAAATLSGSDAVGGLAQTSAVAGAGVLAVPMARAAARRGRRAALALAYGAGTLGALVAAAAAVLDAWPLLLAGLFLFGGGAAGGLAARYAATDLSDPRHSARDLSVVVWATTVGSIAGPNLAHPADEAGRALGLAAWAGPYALAALAFGLALLGVLALLRPDPLHLSGGTVARPSPGGGWPVLRATPRARLAVASIVVSHVVMVSVMTMTPVHLNHGHASLTIVGVVISLHITGMYALSPLPGWLADRFGRIPVVLAGMALLAAASGLAALSSPHQVARLTIALVLLGLGWSFGLVGGSALLTESVPQHDRPAVQGLSDLMMNGAAALGGLAAGAIVTALSYAALATIAVGVVAPMAAALLLSARAPQPSEG</sequence>
<evidence type="ECO:0000256" key="5">
    <source>
        <dbReference type="SAM" id="Phobius"/>
    </source>
</evidence>
<feature type="transmembrane region" description="Helical" evidence="5">
    <location>
        <begin position="154"/>
        <end position="175"/>
    </location>
</feature>
<keyword evidence="2 5" id="KW-0812">Transmembrane</keyword>
<gene>
    <name evidence="7" type="primary">rfnT</name>
    <name evidence="7" type="ORF">ACRB68_58890</name>
</gene>
<dbReference type="PROSITE" id="PS50850">
    <property type="entry name" value="MFS"/>
    <property type="match status" value="1"/>
</dbReference>
<feature type="transmembrane region" description="Helical" evidence="5">
    <location>
        <begin position="398"/>
        <end position="420"/>
    </location>
</feature>
<evidence type="ECO:0000313" key="7">
    <source>
        <dbReference type="EMBL" id="MQY07787.1"/>
    </source>
</evidence>
<accession>A0A7K0C2S9</accession>
<feature type="transmembrane region" description="Helical" evidence="5">
    <location>
        <begin position="95"/>
        <end position="114"/>
    </location>
</feature>
<reference evidence="7 8" key="1">
    <citation type="submission" date="2019-10" db="EMBL/GenBank/DDBJ databases">
        <title>Actinomadura rubteroloni sp. nov. and Actinomadura macrotermitis sp. nov., isolated from the gut of fungus growing-termite Macrotermes natalensis.</title>
        <authorList>
            <person name="Benndorf R."/>
            <person name="Martin K."/>
            <person name="Kuefner M."/>
            <person name="De Beer W."/>
            <person name="Kaster A.-K."/>
            <person name="Vollmers J."/>
            <person name="Poulsen M."/>
            <person name="Beemelmanns C."/>
        </authorList>
    </citation>
    <scope>NUCLEOTIDE SEQUENCE [LARGE SCALE GENOMIC DNA]</scope>
    <source>
        <strain evidence="7 8">RB68</strain>
    </source>
</reference>
<dbReference type="InterPro" id="IPR011701">
    <property type="entry name" value="MFS"/>
</dbReference>
<dbReference type="AlphaFoldDB" id="A0A7K0C2S9"/>
<dbReference type="PANTHER" id="PTHR23534:SF1">
    <property type="entry name" value="MAJOR FACILITATOR SUPERFAMILY PROTEIN"/>
    <property type="match status" value="1"/>
</dbReference>
<dbReference type="EMBL" id="WEGH01000004">
    <property type="protein sequence ID" value="MQY07787.1"/>
    <property type="molecule type" value="Genomic_DNA"/>
</dbReference>
<comment type="caution">
    <text evidence="7">The sequence shown here is derived from an EMBL/GenBank/DDBJ whole genome shotgun (WGS) entry which is preliminary data.</text>
</comment>
<dbReference type="Gene3D" id="1.20.1250.20">
    <property type="entry name" value="MFS general substrate transporter like domains"/>
    <property type="match status" value="1"/>
</dbReference>
<evidence type="ECO:0000256" key="3">
    <source>
        <dbReference type="ARBA" id="ARBA00022989"/>
    </source>
</evidence>
<comment type="subcellular location">
    <subcellularLocation>
        <location evidence="1">Cell membrane</location>
        <topology evidence="1">Multi-pass membrane protein</topology>
    </subcellularLocation>
</comment>
<keyword evidence="4 5" id="KW-0472">Membrane</keyword>
<dbReference type="SUPFAM" id="SSF103473">
    <property type="entry name" value="MFS general substrate transporter"/>
    <property type="match status" value="1"/>
</dbReference>
<feature type="transmembrane region" description="Helical" evidence="5">
    <location>
        <begin position="426"/>
        <end position="446"/>
    </location>
</feature>
<organism evidence="7 8">
    <name type="scientific">Actinomadura macrotermitis</name>
    <dbReference type="NCBI Taxonomy" id="2585200"/>
    <lineage>
        <taxon>Bacteria</taxon>
        <taxon>Bacillati</taxon>
        <taxon>Actinomycetota</taxon>
        <taxon>Actinomycetes</taxon>
        <taxon>Streptosporangiales</taxon>
        <taxon>Thermomonosporaceae</taxon>
        <taxon>Actinomadura</taxon>
    </lineage>
</organism>
<dbReference type="PANTHER" id="PTHR23534">
    <property type="entry name" value="MFS PERMEASE"/>
    <property type="match status" value="1"/>
</dbReference>
<dbReference type="GO" id="GO:0005886">
    <property type="term" value="C:plasma membrane"/>
    <property type="evidence" value="ECO:0007669"/>
    <property type="project" value="UniProtKB-SubCell"/>
</dbReference>
<feature type="transmembrane region" description="Helical" evidence="5">
    <location>
        <begin position="275"/>
        <end position="296"/>
    </location>
</feature>
<proteinExistence type="predicted"/>
<protein>
    <submittedName>
        <fullName evidence="7">Riboflavin transporter RfnT</fullName>
    </submittedName>
</protein>
<feature type="transmembrane region" description="Helical" evidence="5">
    <location>
        <begin position="302"/>
        <end position="322"/>
    </location>
</feature>
<evidence type="ECO:0000256" key="1">
    <source>
        <dbReference type="ARBA" id="ARBA00004651"/>
    </source>
</evidence>
<feature type="transmembrane region" description="Helical" evidence="5">
    <location>
        <begin position="334"/>
        <end position="355"/>
    </location>
</feature>
<keyword evidence="8" id="KW-1185">Reference proteome</keyword>
<dbReference type="InterPro" id="IPR020846">
    <property type="entry name" value="MFS_dom"/>
</dbReference>
<feature type="transmembrane region" description="Helical" evidence="5">
    <location>
        <begin position="187"/>
        <end position="206"/>
    </location>
</feature>